<dbReference type="AlphaFoldDB" id="A0A8T6QV33"/>
<organism evidence="1">
    <name type="scientific">Lyngbya confervoides BDU141951</name>
    <dbReference type="NCBI Taxonomy" id="1574623"/>
    <lineage>
        <taxon>Bacteria</taxon>
        <taxon>Bacillati</taxon>
        <taxon>Cyanobacteriota</taxon>
        <taxon>Cyanophyceae</taxon>
        <taxon>Oscillatoriophycideae</taxon>
        <taxon>Oscillatoriales</taxon>
        <taxon>Microcoleaceae</taxon>
        <taxon>Lyngbya</taxon>
    </lineage>
</organism>
<evidence type="ECO:0000313" key="1">
    <source>
        <dbReference type="EMBL" id="NEV68736.1"/>
    </source>
</evidence>
<sequence>MCSITFRAPESEKETLEAIAAKYRVPSSYILRTLLKAQTRGLVSFRDYMETTEETASV</sequence>
<comment type="caution">
    <text evidence="1">The sequence shown here is derived from an EMBL/GenBank/DDBJ whole genome shotgun (WGS) entry which is preliminary data.</text>
</comment>
<dbReference type="EMBL" id="JTHE02000003">
    <property type="protein sequence ID" value="NEV68736.1"/>
    <property type="molecule type" value="Genomic_DNA"/>
</dbReference>
<proteinExistence type="predicted"/>
<accession>A0A8T6QV33</accession>
<protein>
    <submittedName>
        <fullName evidence="1">Uncharacterized protein</fullName>
    </submittedName>
</protein>
<name>A0A8T6QV33_9CYAN</name>
<reference evidence="1" key="3">
    <citation type="submission" date="2020-02" db="EMBL/GenBank/DDBJ databases">
        <authorList>
            <person name="Sarangi A.N."/>
            <person name="Ghosh S."/>
            <person name="Mukherjee M."/>
            <person name="Tripathy S."/>
        </authorList>
    </citation>
    <scope>NUCLEOTIDE SEQUENCE</scope>
    <source>
        <strain evidence="1">BDU141951</strain>
    </source>
</reference>
<gene>
    <name evidence="1" type="ORF">QQ91_016630</name>
</gene>
<reference evidence="1" key="1">
    <citation type="submission" date="2014-11" db="EMBL/GenBank/DDBJ databases">
        <authorList>
            <person name="Malar M.C."/>
            <person name="Sen D."/>
            <person name="Tripathy S."/>
        </authorList>
    </citation>
    <scope>NUCLEOTIDE SEQUENCE</scope>
    <source>
        <strain evidence="1">BDU141951</strain>
    </source>
</reference>
<reference evidence="1" key="2">
    <citation type="journal article" date="2015" name="Genome Announc.">
        <title>Draft Genome Sequence of Filamentous Marine Cyanobacterium Lyngbya confervoides Strain BDU141951.</title>
        <authorList>
            <person name="Chandrababunaidu M.M."/>
            <person name="Sen D."/>
            <person name="Tripathy S."/>
        </authorList>
    </citation>
    <scope>NUCLEOTIDE SEQUENCE</scope>
    <source>
        <strain evidence="1">BDU141951</strain>
    </source>
</reference>